<dbReference type="Pfam" id="PF07732">
    <property type="entry name" value="Cu-oxidase_3"/>
    <property type="match status" value="1"/>
</dbReference>
<dbReference type="InterPro" id="IPR045087">
    <property type="entry name" value="Cu-oxidase_fam"/>
</dbReference>
<feature type="domain" description="Plastocyanin-like" evidence="6">
    <location>
        <begin position="431"/>
        <end position="558"/>
    </location>
</feature>
<dbReference type="GO" id="GO:0005507">
    <property type="term" value="F:copper ion binding"/>
    <property type="evidence" value="ECO:0007669"/>
    <property type="project" value="InterPro"/>
</dbReference>
<dbReference type="InterPro" id="IPR008972">
    <property type="entry name" value="Cupredoxin"/>
</dbReference>
<dbReference type="PANTHER" id="PTHR11709">
    <property type="entry name" value="MULTI-COPPER OXIDASE"/>
    <property type="match status" value="1"/>
</dbReference>
<evidence type="ECO:0000313" key="9">
    <source>
        <dbReference type="Proteomes" id="UP000053237"/>
    </source>
</evidence>
<dbReference type="Pfam" id="PF07731">
    <property type="entry name" value="Cu-oxidase_2"/>
    <property type="match status" value="1"/>
</dbReference>
<proteinExistence type="inferred from homology"/>
<feature type="chain" id="PRO_5001532524" description="Plastocyanin-like domain-containing protein" evidence="4">
    <location>
        <begin position="23"/>
        <end position="561"/>
    </location>
</feature>
<comment type="similarity">
    <text evidence="1">Belongs to the multicopper oxidase family.</text>
</comment>
<evidence type="ECO:0000256" key="3">
    <source>
        <dbReference type="ARBA" id="ARBA00023002"/>
    </source>
</evidence>
<sequence length="561" mass="62506">MRASVLLSGTWALASILLNVFALKDFQTLLQPEEIASDCALATEANRDPKAHFARSTLVVELNVTAGRFESTFISFNTRTYNGEIPGKTIKVCMGDKLIVRLWNLLGEGSSNLTNLHVHGMEVTSKGNGDNVFVPVEPGHLRVYEYAINQSSTTHIYYHPHVHHLVNSQITGLMAGSIFIVENKFHPSYPRQLREMEEVVMILQGVCYMNCTNNRDNIHSALINRYVSTELEPNDLNPDIKIQPSNSMIKDLGQVHLFVNGQYGPTLHMSTKKCKRLRLVNAVANNMVELVVPGCAMYALGADGIYRNGSPVKKLVTMLSPGGRSDIALCCEKAGTFWMASDSSASRVEMLGLVNDHRVASQKVMKIVVSDCTLDTINATRDFHWKLPYDTQHLVDLRNIPASAIPLKNRYDYELSMDQKSGFQSPAGVTSAFGINRMPFEENYINHTMVIGQVQEWHISTNIVANNCGSNSVTGSPCRRVVHPFHLHGFPFQIIAKSQELDPEDLLHEIGQYRDTVLLHGDQKLVIRFIPPAYSLGDILTHCHISSHSDNGMAQIVRVIE</sequence>
<name>A0A024GKH2_9STRA</name>
<dbReference type="GO" id="GO:0016491">
    <property type="term" value="F:oxidoreductase activity"/>
    <property type="evidence" value="ECO:0007669"/>
    <property type="project" value="UniProtKB-KW"/>
</dbReference>
<dbReference type="STRING" id="65357.A0A024GKH2"/>
<dbReference type="EMBL" id="CAIX01000167">
    <property type="protein sequence ID" value="CCI47371.1"/>
    <property type="molecule type" value="Genomic_DNA"/>
</dbReference>
<dbReference type="CDD" id="cd13853">
    <property type="entry name" value="CuRO_1_Tth-MCO_like"/>
    <property type="match status" value="1"/>
</dbReference>
<evidence type="ECO:0000259" key="7">
    <source>
        <dbReference type="Pfam" id="PF07732"/>
    </source>
</evidence>
<gene>
    <name evidence="8" type="ORF">BN9_083780</name>
</gene>
<dbReference type="Pfam" id="PF00394">
    <property type="entry name" value="Cu-oxidase"/>
    <property type="match status" value="1"/>
</dbReference>
<evidence type="ECO:0000259" key="6">
    <source>
        <dbReference type="Pfam" id="PF07731"/>
    </source>
</evidence>
<evidence type="ECO:0000256" key="2">
    <source>
        <dbReference type="ARBA" id="ARBA00022723"/>
    </source>
</evidence>
<dbReference type="InterPro" id="IPR011707">
    <property type="entry name" value="Cu-oxidase-like_N"/>
</dbReference>
<keyword evidence="9" id="KW-1185">Reference proteome</keyword>
<evidence type="ECO:0000256" key="1">
    <source>
        <dbReference type="ARBA" id="ARBA00010609"/>
    </source>
</evidence>
<evidence type="ECO:0000256" key="4">
    <source>
        <dbReference type="SAM" id="SignalP"/>
    </source>
</evidence>
<evidence type="ECO:0000313" key="8">
    <source>
        <dbReference type="EMBL" id="CCI47371.1"/>
    </source>
</evidence>
<reference evidence="8 9" key="1">
    <citation type="submission" date="2012-05" db="EMBL/GenBank/DDBJ databases">
        <title>Recombination and specialization in a pathogen metapopulation.</title>
        <authorList>
            <person name="Gardiner A."/>
            <person name="Kemen E."/>
            <person name="Schultz-Larsen T."/>
            <person name="MacLean D."/>
            <person name="Van Oosterhout C."/>
            <person name="Jones J.D.G."/>
        </authorList>
    </citation>
    <scope>NUCLEOTIDE SEQUENCE [LARGE SCALE GENOMIC DNA]</scope>
    <source>
        <strain evidence="8 9">Ac Nc2</strain>
    </source>
</reference>
<feature type="domain" description="Plastocyanin-like" evidence="5">
    <location>
        <begin position="231"/>
        <end position="342"/>
    </location>
</feature>
<dbReference type="Gene3D" id="2.60.40.420">
    <property type="entry name" value="Cupredoxins - blue copper proteins"/>
    <property type="match status" value="3"/>
</dbReference>
<feature type="signal peptide" evidence="4">
    <location>
        <begin position="1"/>
        <end position="22"/>
    </location>
</feature>
<dbReference type="AlphaFoldDB" id="A0A024GKH2"/>
<dbReference type="InterPro" id="IPR011706">
    <property type="entry name" value="Cu-oxidase_C"/>
</dbReference>
<dbReference type="OrthoDB" id="2121828at2759"/>
<feature type="domain" description="Plastocyanin-like" evidence="7">
    <location>
        <begin position="79"/>
        <end position="180"/>
    </location>
</feature>
<accession>A0A024GKH2</accession>
<comment type="caution">
    <text evidence="8">The sequence shown here is derived from an EMBL/GenBank/DDBJ whole genome shotgun (WGS) entry which is preliminary data.</text>
</comment>
<dbReference type="InterPro" id="IPR001117">
    <property type="entry name" value="Cu-oxidase_2nd"/>
</dbReference>
<protein>
    <recommendedName>
        <fullName evidence="10">Plastocyanin-like domain-containing protein</fullName>
    </recommendedName>
</protein>
<dbReference type="PANTHER" id="PTHR11709:SF518">
    <property type="entry name" value="MULTICOPPER OXIDASE"/>
    <property type="match status" value="1"/>
</dbReference>
<dbReference type="InParanoid" id="A0A024GKH2"/>
<dbReference type="Proteomes" id="UP000053237">
    <property type="component" value="Unassembled WGS sequence"/>
</dbReference>
<dbReference type="PROSITE" id="PS00080">
    <property type="entry name" value="MULTICOPPER_OXIDASE2"/>
    <property type="match status" value="1"/>
</dbReference>
<dbReference type="InterPro" id="IPR002355">
    <property type="entry name" value="Cu_oxidase_Cu_BS"/>
</dbReference>
<keyword evidence="3" id="KW-0560">Oxidoreductase</keyword>
<organism evidence="8 9">
    <name type="scientific">Albugo candida</name>
    <dbReference type="NCBI Taxonomy" id="65357"/>
    <lineage>
        <taxon>Eukaryota</taxon>
        <taxon>Sar</taxon>
        <taxon>Stramenopiles</taxon>
        <taxon>Oomycota</taxon>
        <taxon>Peronosporomycetes</taxon>
        <taxon>Albuginales</taxon>
        <taxon>Albuginaceae</taxon>
        <taxon>Albugo</taxon>
    </lineage>
</organism>
<evidence type="ECO:0000259" key="5">
    <source>
        <dbReference type="Pfam" id="PF00394"/>
    </source>
</evidence>
<evidence type="ECO:0008006" key="10">
    <source>
        <dbReference type="Google" id="ProtNLM"/>
    </source>
</evidence>
<keyword evidence="4" id="KW-0732">Signal</keyword>
<dbReference type="SUPFAM" id="SSF49503">
    <property type="entry name" value="Cupredoxins"/>
    <property type="match status" value="3"/>
</dbReference>
<keyword evidence="2" id="KW-0479">Metal-binding</keyword>